<reference evidence="4" key="1">
    <citation type="submission" date="2016-06" db="UniProtKB">
        <authorList>
            <consortium name="WormBaseParasite"/>
        </authorList>
    </citation>
    <scope>IDENTIFICATION</scope>
</reference>
<organism evidence="3 4">
    <name type="scientific">Toxocara canis</name>
    <name type="common">Canine roundworm</name>
    <dbReference type="NCBI Taxonomy" id="6265"/>
    <lineage>
        <taxon>Eukaryota</taxon>
        <taxon>Metazoa</taxon>
        <taxon>Ecdysozoa</taxon>
        <taxon>Nematoda</taxon>
        <taxon>Chromadorea</taxon>
        <taxon>Rhabditida</taxon>
        <taxon>Spirurina</taxon>
        <taxon>Ascaridomorpha</taxon>
        <taxon>Ascaridoidea</taxon>
        <taxon>Toxocaridae</taxon>
        <taxon>Toxocara</taxon>
    </lineage>
</organism>
<evidence type="ECO:0000313" key="2">
    <source>
        <dbReference type="EMBL" id="VDM42414.1"/>
    </source>
</evidence>
<dbReference type="AlphaFoldDB" id="A0A183URH3"/>
<dbReference type="InterPro" id="IPR040282">
    <property type="entry name" value="Mig-18-like"/>
</dbReference>
<feature type="domain" description="Abnormal cell migration protein 18-like fibronectin type I" evidence="1">
    <location>
        <begin position="66"/>
        <end position="139"/>
    </location>
</feature>
<dbReference type="InterPro" id="IPR055119">
    <property type="entry name" value="Mig18_Fn1"/>
</dbReference>
<name>A0A183URH3_TOXCA</name>
<gene>
    <name evidence="2" type="ORF">TCNE_LOCUS11093</name>
</gene>
<feature type="domain" description="Abnormal cell migration protein 18-like fibronectin type I" evidence="1">
    <location>
        <begin position="149"/>
        <end position="213"/>
    </location>
</feature>
<feature type="domain" description="Abnormal cell migration protein 18-like fibronectin type I" evidence="1">
    <location>
        <begin position="3"/>
        <end position="59"/>
    </location>
</feature>
<dbReference type="Pfam" id="PF23003">
    <property type="entry name" value="Fn1_2"/>
    <property type="match status" value="3"/>
</dbReference>
<dbReference type="EMBL" id="UYWY01020737">
    <property type="protein sequence ID" value="VDM42414.1"/>
    <property type="molecule type" value="Genomic_DNA"/>
</dbReference>
<proteinExistence type="predicted"/>
<dbReference type="PANTHER" id="PTHR35572:SF4">
    <property type="entry name" value="PROTEIN CBG15747"/>
    <property type="match status" value="1"/>
</dbReference>
<keyword evidence="3" id="KW-1185">Reference proteome</keyword>
<dbReference type="PANTHER" id="PTHR35572">
    <property type="entry name" value="PROTEIN CBG04538-RELATED"/>
    <property type="match status" value="1"/>
</dbReference>
<reference evidence="2 3" key="2">
    <citation type="submission" date="2018-11" db="EMBL/GenBank/DDBJ databases">
        <authorList>
            <consortium name="Pathogen Informatics"/>
        </authorList>
    </citation>
    <scope>NUCLEOTIDE SEQUENCE [LARGE SCALE GENOMIC DNA]</scope>
</reference>
<evidence type="ECO:0000313" key="3">
    <source>
        <dbReference type="Proteomes" id="UP000050794"/>
    </source>
</evidence>
<accession>A0A183URH3</accession>
<evidence type="ECO:0000313" key="4">
    <source>
        <dbReference type="WBParaSite" id="TCNE_0001109301-mRNA-1"/>
    </source>
</evidence>
<evidence type="ECO:0000259" key="1">
    <source>
        <dbReference type="Pfam" id="PF23003"/>
    </source>
</evidence>
<dbReference type="WBParaSite" id="TCNE_0001109301-mRNA-1">
    <property type="protein sequence ID" value="TCNE_0001109301-mRNA-1"/>
    <property type="gene ID" value="TCNE_0001109301"/>
</dbReference>
<sequence>MGTYEQGQTFTKGNFHYKCSNGTSEVIACVADDKSVIHIGRMFIRDGMKHKCTVHGDTVTYEQESTCFENGIHYSVGDHFKNGSFKLVCQQDGISIVGKINILQIVDPGCYLHNTDETISLGSVRVIGHYRHSCELISEGRVRYTVNLVGCKKDDEFFNEGQVWTEKHIRYQCTSDGTLRVLGCVDEGGLFIELGRDVLMGGVVHRCYRIDKTTFYHRFHCDAHSLAECVAATPNRRSQPVTVE</sequence>
<dbReference type="Proteomes" id="UP000050794">
    <property type="component" value="Unassembled WGS sequence"/>
</dbReference>
<protein>
    <recommendedName>
        <fullName evidence="1">Abnormal cell migration protein 18-like fibronectin type I domain-containing protein</fullName>
    </recommendedName>
</protein>